<dbReference type="RefSeq" id="WP_064600874.1">
    <property type="nucleotide sequence ID" value="NZ_CP134782.1"/>
</dbReference>
<name>A0A1B7KYV6_9ENTR</name>
<evidence type="ECO:0000313" key="1">
    <source>
        <dbReference type="EMBL" id="OAT75299.1"/>
    </source>
</evidence>
<organism evidence="1 2">
    <name type="scientific">Mangrovibacter phragmitis</name>
    <dbReference type="NCBI Taxonomy" id="1691903"/>
    <lineage>
        <taxon>Bacteria</taxon>
        <taxon>Pseudomonadati</taxon>
        <taxon>Pseudomonadota</taxon>
        <taxon>Gammaproteobacteria</taxon>
        <taxon>Enterobacterales</taxon>
        <taxon>Enterobacteriaceae</taxon>
        <taxon>Mangrovibacter</taxon>
    </lineage>
</organism>
<proteinExistence type="predicted"/>
<evidence type="ECO:0000313" key="2">
    <source>
        <dbReference type="Proteomes" id="UP000078225"/>
    </source>
</evidence>
<accession>A0A1B7KYV6</accession>
<gene>
    <name evidence="1" type="ORF">A9B99_15610</name>
</gene>
<dbReference type="EMBL" id="LYRP01000048">
    <property type="protein sequence ID" value="OAT75299.1"/>
    <property type="molecule type" value="Genomic_DNA"/>
</dbReference>
<keyword evidence="2" id="KW-1185">Reference proteome</keyword>
<protein>
    <submittedName>
        <fullName evidence="1">Uncharacterized protein</fullName>
    </submittedName>
</protein>
<sequence>MSLSFFTGDRWDSGKNGFALVLFFGVDRENGAIKKARDLHRPRSDFNALVAPVSERHRHHRLN</sequence>
<comment type="caution">
    <text evidence="1">The sequence shown here is derived from an EMBL/GenBank/DDBJ whole genome shotgun (WGS) entry which is preliminary data.</text>
</comment>
<dbReference type="Proteomes" id="UP000078225">
    <property type="component" value="Unassembled WGS sequence"/>
</dbReference>
<dbReference type="AlphaFoldDB" id="A0A1B7KYV6"/>
<reference evidence="2" key="1">
    <citation type="submission" date="2016-05" db="EMBL/GenBank/DDBJ databases">
        <authorList>
            <person name="Behera P."/>
            <person name="Vaishampayan P."/>
            <person name="Singh N."/>
            <person name="Raina V."/>
            <person name="Suar M."/>
            <person name="Pattnaik A."/>
            <person name="Rastogi G."/>
        </authorList>
    </citation>
    <scope>NUCLEOTIDE SEQUENCE [LARGE SCALE GENOMIC DNA]</scope>
    <source>
        <strain evidence="2">MP23</strain>
    </source>
</reference>